<dbReference type="SMART" id="SM00564">
    <property type="entry name" value="PQQ"/>
    <property type="match status" value="5"/>
</dbReference>
<dbReference type="SUPFAM" id="SSF50998">
    <property type="entry name" value="Quinoprotein alcohol dehydrogenase-like"/>
    <property type="match status" value="1"/>
</dbReference>
<dbReference type="InterPro" id="IPR018391">
    <property type="entry name" value="PQQ_b-propeller_rpt"/>
</dbReference>
<feature type="domain" description="Pyrrolo-quinoline quinone repeat" evidence="2">
    <location>
        <begin position="189"/>
        <end position="393"/>
    </location>
</feature>
<dbReference type="Gene3D" id="2.130.10.10">
    <property type="entry name" value="YVTN repeat-like/Quinoprotein amine dehydrogenase"/>
    <property type="match status" value="2"/>
</dbReference>
<keyword evidence="1" id="KW-0732">Signal</keyword>
<protein>
    <submittedName>
        <fullName evidence="3">PQQ-binding-like beta-propeller repeat protein</fullName>
    </submittedName>
</protein>
<dbReference type="AlphaFoldDB" id="A0A8E6EWI5"/>
<name>A0A8E6EWI5_9BACT</name>
<dbReference type="RefSeq" id="WP_213494060.1">
    <property type="nucleotide sequence ID" value="NZ_CP074694.1"/>
</dbReference>
<dbReference type="PANTHER" id="PTHR34512:SF30">
    <property type="entry name" value="OUTER MEMBRANE PROTEIN ASSEMBLY FACTOR BAMB"/>
    <property type="match status" value="1"/>
</dbReference>
<sequence length="402" mass="43399">MLKFGFVLAGSLVLSAGLSAQDWPQFRGPNFSGVSLEKKALPASWSEKENILWKTPLEQRGVSSPVVFDDRIYLTANSGFRLDKLHVLCLDKKTGKILWQRELTATGNTGCHPKSNMSAPTPVADASGVYALFATGDLAAFEKDGKLRWYRSLVSDYPTIGNQVGMSSSPILANNTLVIPMVNSGESFIAGIDPRYGNNIWKTEREKDTNWSTPLTVAYKSGTQVVMMGKNEVVSYSPESGKALWKFPTGSAAAASPTIAGDKILVPAGGVVAIAMDGADKAKEVWKQQKLFAGYSSPVFYEDRVYNISGAGVIVCADAKTGKDLWQERTKTKGKYWASPIVGDGKLYVCADDGIVTVAKTGDKPEILAVNDMKDEIMGTPAISDGCIFLRTTKAMYCIGTK</sequence>
<feature type="chain" id="PRO_5034090987" evidence="1">
    <location>
        <begin position="21"/>
        <end position="402"/>
    </location>
</feature>
<evidence type="ECO:0000256" key="1">
    <source>
        <dbReference type="SAM" id="SignalP"/>
    </source>
</evidence>
<gene>
    <name evidence="3" type="ORF">KIH39_15075</name>
</gene>
<proteinExistence type="predicted"/>
<dbReference type="PANTHER" id="PTHR34512">
    <property type="entry name" value="CELL SURFACE PROTEIN"/>
    <property type="match status" value="1"/>
</dbReference>
<dbReference type="InterPro" id="IPR015943">
    <property type="entry name" value="WD40/YVTN_repeat-like_dom_sf"/>
</dbReference>
<accession>A0A8E6EWI5</accession>
<dbReference type="Gene3D" id="2.40.10.480">
    <property type="match status" value="1"/>
</dbReference>
<evidence type="ECO:0000313" key="3">
    <source>
        <dbReference type="EMBL" id="QVL30176.1"/>
    </source>
</evidence>
<keyword evidence="4" id="KW-1185">Reference proteome</keyword>
<dbReference type="KEGG" id="tsph:KIH39_15075"/>
<reference evidence="3" key="1">
    <citation type="submission" date="2021-05" db="EMBL/GenBank/DDBJ databases">
        <title>Complete genome sequence of the cellulolytic planctomycete Telmatocola sphagniphila SP2T and characterization of the first cellulase from planctomycetes.</title>
        <authorList>
            <person name="Rakitin A.L."/>
            <person name="Beletsky A.V."/>
            <person name="Naumoff D.G."/>
            <person name="Kulichevskaya I.S."/>
            <person name="Mardanov A.V."/>
            <person name="Ravin N.V."/>
            <person name="Dedysh S.N."/>
        </authorList>
    </citation>
    <scope>NUCLEOTIDE SEQUENCE</scope>
    <source>
        <strain evidence="3">SP2T</strain>
    </source>
</reference>
<dbReference type="Proteomes" id="UP000676194">
    <property type="component" value="Chromosome"/>
</dbReference>
<evidence type="ECO:0000313" key="4">
    <source>
        <dbReference type="Proteomes" id="UP000676194"/>
    </source>
</evidence>
<dbReference type="EMBL" id="CP074694">
    <property type="protein sequence ID" value="QVL30176.1"/>
    <property type="molecule type" value="Genomic_DNA"/>
</dbReference>
<dbReference type="InterPro" id="IPR002372">
    <property type="entry name" value="PQQ_rpt_dom"/>
</dbReference>
<organism evidence="3 4">
    <name type="scientific">Telmatocola sphagniphila</name>
    <dbReference type="NCBI Taxonomy" id="1123043"/>
    <lineage>
        <taxon>Bacteria</taxon>
        <taxon>Pseudomonadati</taxon>
        <taxon>Planctomycetota</taxon>
        <taxon>Planctomycetia</taxon>
        <taxon>Gemmatales</taxon>
        <taxon>Gemmataceae</taxon>
    </lineage>
</organism>
<dbReference type="Pfam" id="PF13360">
    <property type="entry name" value="PQQ_2"/>
    <property type="match status" value="2"/>
</dbReference>
<feature type="domain" description="Pyrrolo-quinoline quinone repeat" evidence="2">
    <location>
        <begin position="49"/>
        <end position="177"/>
    </location>
</feature>
<feature type="signal peptide" evidence="1">
    <location>
        <begin position="1"/>
        <end position="20"/>
    </location>
</feature>
<dbReference type="InterPro" id="IPR011047">
    <property type="entry name" value="Quinoprotein_ADH-like_sf"/>
</dbReference>
<evidence type="ECO:0000259" key="2">
    <source>
        <dbReference type="Pfam" id="PF13360"/>
    </source>
</evidence>